<name>A0ABU1ZC81_9BURK</name>
<keyword evidence="2" id="KW-1185">Reference proteome</keyword>
<dbReference type="CDD" id="cd09757">
    <property type="entry name" value="Cas8c_I-C"/>
    <property type="match status" value="1"/>
</dbReference>
<dbReference type="RefSeq" id="WP_310346935.1">
    <property type="nucleotide sequence ID" value="NZ_JAVDXQ010000004.1"/>
</dbReference>
<dbReference type="Proteomes" id="UP001180536">
    <property type="component" value="Unassembled WGS sequence"/>
</dbReference>
<organism evidence="1 2">
    <name type="scientific">Pelomonas aquatica</name>
    <dbReference type="NCBI Taxonomy" id="431058"/>
    <lineage>
        <taxon>Bacteria</taxon>
        <taxon>Pseudomonadati</taxon>
        <taxon>Pseudomonadota</taxon>
        <taxon>Betaproteobacteria</taxon>
        <taxon>Burkholderiales</taxon>
        <taxon>Sphaerotilaceae</taxon>
        <taxon>Roseateles</taxon>
    </lineage>
</organism>
<dbReference type="Pfam" id="PF09709">
    <property type="entry name" value="Cas_Csd1"/>
    <property type="match status" value="1"/>
</dbReference>
<dbReference type="EMBL" id="JAVDXQ010000004">
    <property type="protein sequence ID" value="MDR7298058.1"/>
    <property type="molecule type" value="Genomic_DNA"/>
</dbReference>
<sequence length="593" mass="65505">MILHALADLYERRSHDPDPARRLPRPGWEDKVIPFVVELRPDGSAVQLRDTRRQEGKKRVGASFLVPQSVKKTSGVAANLLWDSAEYALGASAKAESPNLAKQAAAFRERAEALLPWAGSDVGLNALLAFLRAPHLTPLQAAPHWAEMLETNAQVAFELQGDPGLLICERPAVAAAIDALRTSQSAGELAPCLILQGQQLPAARLHTSIKGVWGAQSSGANVVSFNLDAFNSYGKTQGLNAPVSAQAAFAYTTALNDLLKPDSRNRVQVGDASTVFWADRPHEFDGEYTLADLLGEPKPDNPDRGRDAVRALYRTVQAGQQPAAEGSTRFFILGLAPNAARISVRFWLPGVPFAELAPRLLQHFEDIRVARRFDNEPETPSLFRLLTSCALQGKADNIPPRLAGEWMRAILEDLPLPAGLLNAAVQRCKAEQDVTYLRACVLKAWLNRQMRSQPRPNLSTLPFKETLDMSNDTPAYKCGRLFATFERIQGEAQGDINTTIRDRYFGAASTTPANIFASLQKLMFAHLRKLTKKRAEYFQKLVGEIVALPMRELPHRLTLPQQAEFALGYYHQRQDFFTKKTDTDTTTDQPQGD</sequence>
<gene>
    <name evidence="1" type="ORF">J2X16_003407</name>
</gene>
<comment type="caution">
    <text evidence="1">The sequence shown here is derived from an EMBL/GenBank/DDBJ whole genome shotgun (WGS) entry which is preliminary data.</text>
</comment>
<reference evidence="1 2" key="1">
    <citation type="submission" date="2023-07" db="EMBL/GenBank/DDBJ databases">
        <title>Sorghum-associated microbial communities from plants grown in Nebraska, USA.</title>
        <authorList>
            <person name="Schachtman D."/>
        </authorList>
    </citation>
    <scope>NUCLEOTIDE SEQUENCE [LARGE SCALE GENOMIC DNA]</scope>
    <source>
        <strain evidence="1 2">BE310</strain>
    </source>
</reference>
<dbReference type="NCBIfam" id="TIGR01863">
    <property type="entry name" value="cas_Csd1"/>
    <property type="match status" value="1"/>
</dbReference>
<evidence type="ECO:0000313" key="2">
    <source>
        <dbReference type="Proteomes" id="UP001180536"/>
    </source>
</evidence>
<evidence type="ECO:0000313" key="1">
    <source>
        <dbReference type="EMBL" id="MDR7298058.1"/>
    </source>
</evidence>
<protein>
    <submittedName>
        <fullName evidence="1">CRISPR-associated protein Csd1</fullName>
    </submittedName>
</protein>
<accession>A0ABU1ZC81</accession>
<proteinExistence type="predicted"/>
<dbReference type="InterPro" id="IPR010144">
    <property type="entry name" value="CRISPR-assoc_prot_Csd1-typ"/>
</dbReference>